<organism evidence="2 3">
    <name type="scientific">Sphingomonas kaistensis</name>
    <dbReference type="NCBI Taxonomy" id="298708"/>
    <lineage>
        <taxon>Bacteria</taxon>
        <taxon>Pseudomonadati</taxon>
        <taxon>Pseudomonadota</taxon>
        <taxon>Alphaproteobacteria</taxon>
        <taxon>Sphingomonadales</taxon>
        <taxon>Sphingomonadaceae</taxon>
        <taxon>Sphingomonas</taxon>
    </lineage>
</organism>
<keyword evidence="3" id="KW-1185">Reference proteome</keyword>
<dbReference type="PANTHER" id="PTHR23419:SF8">
    <property type="entry name" value="FI09726P"/>
    <property type="match status" value="1"/>
</dbReference>
<protein>
    <submittedName>
        <fullName evidence="2">Divalent-cation tolerance protein CutA</fullName>
    </submittedName>
</protein>
<dbReference type="Proteomes" id="UP001382935">
    <property type="component" value="Chromosome"/>
</dbReference>
<reference evidence="2 3" key="1">
    <citation type="submission" date="2024-02" db="EMBL/GenBank/DDBJ databases">
        <title>Full genome sequence of Sphingomonas kaistensis.</title>
        <authorList>
            <person name="Poletto B.L."/>
            <person name="Silva G."/>
            <person name="Galante D."/>
            <person name="Campos K.R."/>
            <person name="Santos M.B.N."/>
            <person name="Sacchi C.T."/>
        </authorList>
    </citation>
    <scope>NUCLEOTIDE SEQUENCE [LARGE SCALE GENOMIC DNA]</scope>
    <source>
        <strain evidence="2 3">MA4R</strain>
    </source>
</reference>
<dbReference type="InterPro" id="IPR011322">
    <property type="entry name" value="N-reg_PII-like_a/b"/>
</dbReference>
<accession>A0ABZ2G1G6</accession>
<name>A0ABZ2G1G6_9SPHN</name>
<evidence type="ECO:0000256" key="1">
    <source>
        <dbReference type="ARBA" id="ARBA00010169"/>
    </source>
</evidence>
<dbReference type="Pfam" id="PF03091">
    <property type="entry name" value="CutA1"/>
    <property type="match status" value="1"/>
</dbReference>
<dbReference type="EMBL" id="CP145607">
    <property type="protein sequence ID" value="WWM70941.1"/>
    <property type="molecule type" value="Genomic_DNA"/>
</dbReference>
<dbReference type="Gene3D" id="3.30.70.120">
    <property type="match status" value="1"/>
</dbReference>
<gene>
    <name evidence="2" type="primary">cutA</name>
    <name evidence="2" type="ORF">V6R86_09690</name>
</gene>
<dbReference type="PANTHER" id="PTHR23419">
    <property type="entry name" value="DIVALENT CATION TOLERANCE CUTA-RELATED"/>
    <property type="match status" value="1"/>
</dbReference>
<dbReference type="RefSeq" id="WP_338504149.1">
    <property type="nucleotide sequence ID" value="NZ_CP145607.1"/>
</dbReference>
<evidence type="ECO:0000313" key="3">
    <source>
        <dbReference type="Proteomes" id="UP001382935"/>
    </source>
</evidence>
<proteinExistence type="inferred from homology"/>
<dbReference type="InterPro" id="IPR004323">
    <property type="entry name" value="Ion_tolerance_CutA"/>
</dbReference>
<dbReference type="InterPro" id="IPR015867">
    <property type="entry name" value="N-reg_PII/ATP_PRibTrfase_C"/>
</dbReference>
<comment type="similarity">
    <text evidence="1">Belongs to the CutA family.</text>
</comment>
<dbReference type="SUPFAM" id="SSF54913">
    <property type="entry name" value="GlnB-like"/>
    <property type="match status" value="1"/>
</dbReference>
<sequence>MSEPRLVTVYCVFADEAEARRIGRLVVEERLAACVNILGPCRSIYRWEGQIEEASEVPALFKTTAEGAARLVQRLALLHSYDVPAITVWPVERAIESYAAWVENNGEEMAG</sequence>
<evidence type="ECO:0000313" key="2">
    <source>
        <dbReference type="EMBL" id="WWM70941.1"/>
    </source>
</evidence>